<keyword evidence="1" id="KW-0812">Transmembrane</keyword>
<dbReference type="AlphaFoldDB" id="A0A1H7IPB2"/>
<evidence type="ECO:0000313" key="3">
    <source>
        <dbReference type="Proteomes" id="UP000186015"/>
    </source>
</evidence>
<dbReference type="OrthoDB" id="1822243at2"/>
<evidence type="ECO:0000313" key="2">
    <source>
        <dbReference type="EMBL" id="SEK64333.1"/>
    </source>
</evidence>
<keyword evidence="1" id="KW-1133">Transmembrane helix</keyword>
<accession>A0A1H7IPB2</accession>
<keyword evidence="1" id="KW-0472">Membrane</keyword>
<protein>
    <submittedName>
        <fullName evidence="2">Uncharacterized protein</fullName>
    </submittedName>
</protein>
<organism evidence="2 3">
    <name type="scientific">Ruminococcus albus</name>
    <dbReference type="NCBI Taxonomy" id="1264"/>
    <lineage>
        <taxon>Bacteria</taxon>
        <taxon>Bacillati</taxon>
        <taxon>Bacillota</taxon>
        <taxon>Clostridia</taxon>
        <taxon>Eubacteriales</taxon>
        <taxon>Oscillospiraceae</taxon>
        <taxon>Ruminococcus</taxon>
    </lineage>
</organism>
<name>A0A1H7IPB2_RUMAL</name>
<proteinExistence type="predicted"/>
<dbReference type="RefSeq" id="WP_074831206.1">
    <property type="nucleotide sequence ID" value="NZ_FOAT01000004.1"/>
</dbReference>
<reference evidence="2 3" key="1">
    <citation type="submission" date="2016-10" db="EMBL/GenBank/DDBJ databases">
        <authorList>
            <person name="de Groot N.N."/>
        </authorList>
    </citation>
    <scope>NUCLEOTIDE SEQUENCE [LARGE SCALE GENOMIC DNA]</scope>
    <source>
        <strain evidence="2 3">KH2T6</strain>
    </source>
</reference>
<sequence>MGRKIKKFLKRQWILVWLIVASLMLVTMIAFAEYGEVNNKIKRVLAPSASLGNLFTSNYLGLGSSNNRLAYFDTVDPDKEYEFPVYIRNYNPSDPNTLYNGSIKYSINIQLAHSNGTPYTSAEVATAFASIQGAKPSIAVSDGTNYVTLGSYDTDAGAYVVGKIFGSTEQTKFTLNADNTSDTWNVTFNNIELDDDDYFVKITATPTNADLEPISATIGIATSPDVHPQGWEGKFMDATKTESNVAIPISQYDAYNYSVLGTGEKWLYVCYDPTKLDVNPFLQHAEGTSKVEIITSYKGTTGGRTGWYSLKIHANPDTDKIFRYDLQFYKVNGFDPSSASNSNKTSAEDNFKWMSSNCIELVQSATELP</sequence>
<gene>
    <name evidence="2" type="ORF">SAMN05216469_10434</name>
</gene>
<evidence type="ECO:0000256" key="1">
    <source>
        <dbReference type="SAM" id="Phobius"/>
    </source>
</evidence>
<dbReference type="EMBL" id="FOAT01000004">
    <property type="protein sequence ID" value="SEK64333.1"/>
    <property type="molecule type" value="Genomic_DNA"/>
</dbReference>
<dbReference type="Proteomes" id="UP000186015">
    <property type="component" value="Unassembled WGS sequence"/>
</dbReference>
<feature type="transmembrane region" description="Helical" evidence="1">
    <location>
        <begin position="12"/>
        <end position="32"/>
    </location>
</feature>